<accession>A0ACC2X148</accession>
<sequence length="184" mass="20478">MSSTAPPTIIRAARDDEFTTIGKVDALACADNAMYQILWGKLDPAIASQFKWIDGAKADVAKGHHTVLVLERTDNGEIAGLAWFWKYSKENPPMPPSGGYPDGFNNSESDKLVFPRFHFEQELMDKWGEFIYVHEVLAIAPACQLRGLGKKLMLHIIESAKKERLNIMLTAAAGKPPFYEKLGL</sequence>
<protein>
    <submittedName>
        <fullName evidence="1">Uncharacterized protein</fullName>
    </submittedName>
</protein>
<keyword evidence="2" id="KW-1185">Reference proteome</keyword>
<name>A0ACC2X148_9TREE</name>
<dbReference type="Proteomes" id="UP001230649">
    <property type="component" value="Unassembled WGS sequence"/>
</dbReference>
<gene>
    <name evidence="1" type="ORF">QFC20_000006</name>
</gene>
<evidence type="ECO:0000313" key="1">
    <source>
        <dbReference type="EMBL" id="KAJ9117728.1"/>
    </source>
</evidence>
<evidence type="ECO:0000313" key="2">
    <source>
        <dbReference type="Proteomes" id="UP001230649"/>
    </source>
</evidence>
<proteinExistence type="predicted"/>
<dbReference type="EMBL" id="JASBWS010000001">
    <property type="protein sequence ID" value="KAJ9117728.1"/>
    <property type="molecule type" value="Genomic_DNA"/>
</dbReference>
<reference evidence="1" key="1">
    <citation type="submission" date="2023-04" db="EMBL/GenBank/DDBJ databases">
        <title>Draft Genome sequencing of Naganishia species isolated from polar environments using Oxford Nanopore Technology.</title>
        <authorList>
            <person name="Leo P."/>
            <person name="Venkateswaran K."/>
        </authorList>
    </citation>
    <scope>NUCLEOTIDE SEQUENCE</scope>
    <source>
        <strain evidence="1">MNA-CCFEE 5262</strain>
    </source>
</reference>
<comment type="caution">
    <text evidence="1">The sequence shown here is derived from an EMBL/GenBank/DDBJ whole genome shotgun (WGS) entry which is preliminary data.</text>
</comment>
<organism evidence="1 2">
    <name type="scientific">Naganishia adeliensis</name>
    <dbReference type="NCBI Taxonomy" id="92952"/>
    <lineage>
        <taxon>Eukaryota</taxon>
        <taxon>Fungi</taxon>
        <taxon>Dikarya</taxon>
        <taxon>Basidiomycota</taxon>
        <taxon>Agaricomycotina</taxon>
        <taxon>Tremellomycetes</taxon>
        <taxon>Filobasidiales</taxon>
        <taxon>Filobasidiaceae</taxon>
        <taxon>Naganishia</taxon>
    </lineage>
</organism>